<dbReference type="Proteomes" id="UP000034182">
    <property type="component" value="Unassembled WGS sequence"/>
</dbReference>
<evidence type="ECO:0000259" key="3">
    <source>
        <dbReference type="PROSITE" id="PS51910"/>
    </source>
</evidence>
<dbReference type="Gene3D" id="3.20.20.80">
    <property type="entry name" value="Glycosidases"/>
    <property type="match status" value="1"/>
</dbReference>
<keyword evidence="2" id="KW-0408">Iron</keyword>
<dbReference type="InterPro" id="IPR015915">
    <property type="entry name" value="Kelch-typ_b-propeller"/>
</dbReference>
<dbReference type="EMBL" id="LAQI01000056">
    <property type="protein sequence ID" value="KKY24691.1"/>
    <property type="molecule type" value="Genomic_DNA"/>
</dbReference>
<name>A0A0G2ERA8_9PEZI</name>
<dbReference type="PANTHER" id="PTHR47435">
    <property type="entry name" value="KELCH REPEAT PROTEIN (AFU_ORTHOLOGUE AFUA_5G12780)"/>
    <property type="match status" value="1"/>
</dbReference>
<evidence type="ECO:0000313" key="4">
    <source>
        <dbReference type="EMBL" id="KKY24691.1"/>
    </source>
</evidence>
<sequence length="532" mass="56529">MAASKVSGSWERIYDAEALRRSSQVAASFGNQLVLFGGEVQPRLPVDNHVHLIHLDAGSGQAAVSTVKADPSSPSPRVGSASTVLGNVVYLFSGRGGEAMAPIEERGSLWAYDRNTSKWSTVAPLSTSAPYPPARSYHCLASDGQNNIFVHAGCPEKGRLADLWSFDLATKEWAELASAPDPPRGGASIAYAQGRLYRMNGFDGTTEQGGSLDVFDPAANSWSSIKFAPDGIEGPEPRSVSALLHVHVMGRPSLVTLFGERDPSALGHQGAGRMLQDVWVFDIESAKWAKVGGASISASSATQLPPARGWFAATVRHADTPAAILVHGGLAETNERLGDQPQARNWPVQCTLIRAKVVETHLEVPQQPVTPSPSSAASLAIYYGTDSSSPEHPSLAELCADDSISTILLGNVHGFKATNGFPIVDFGAAGCTTRHADDDRFAPGLAWCLELGRQVQTCQTRGKEVFLSIGGGSSNTTLSFDDAADARRAAVMLWSLFGQGDPHGPDMRPLGEAAVDGFDFAQPHFEDFYVHN</sequence>
<dbReference type="SUPFAM" id="SSF117281">
    <property type="entry name" value="Kelch motif"/>
    <property type="match status" value="1"/>
</dbReference>
<dbReference type="InterPro" id="IPR001223">
    <property type="entry name" value="Glyco_hydro18_cat"/>
</dbReference>
<organism evidence="4 5">
    <name type="scientific">Diplodia seriata</name>
    <dbReference type="NCBI Taxonomy" id="420778"/>
    <lineage>
        <taxon>Eukaryota</taxon>
        <taxon>Fungi</taxon>
        <taxon>Dikarya</taxon>
        <taxon>Ascomycota</taxon>
        <taxon>Pezizomycotina</taxon>
        <taxon>Dothideomycetes</taxon>
        <taxon>Dothideomycetes incertae sedis</taxon>
        <taxon>Botryosphaeriales</taxon>
        <taxon>Botryosphaeriaceae</taxon>
        <taxon>Diplodia</taxon>
    </lineage>
</organism>
<dbReference type="Pfam" id="PF24681">
    <property type="entry name" value="Kelch_KLHDC2_KLHL20_DRC7"/>
    <property type="match status" value="1"/>
</dbReference>
<dbReference type="GO" id="GO:0005975">
    <property type="term" value="P:carbohydrate metabolic process"/>
    <property type="evidence" value="ECO:0007669"/>
    <property type="project" value="InterPro"/>
</dbReference>
<dbReference type="AlphaFoldDB" id="A0A0G2ERA8"/>
<protein>
    <submittedName>
        <fullName evidence="4">Putative kelch repeat protein</fullName>
    </submittedName>
</protein>
<evidence type="ECO:0000256" key="1">
    <source>
        <dbReference type="ARBA" id="ARBA00022737"/>
    </source>
</evidence>
<dbReference type="PANTHER" id="PTHR47435:SF4">
    <property type="entry name" value="KELCH REPEAT PROTEIN (AFU_ORTHOLOGUE AFUA_5G12780)"/>
    <property type="match status" value="1"/>
</dbReference>
<reference evidence="4 5" key="2">
    <citation type="submission" date="2015-05" db="EMBL/GenBank/DDBJ databases">
        <title>Distinctive expansion of gene families associated with plant cell wall degradation and secondary metabolism in the genomes of grapevine trunk pathogens.</title>
        <authorList>
            <person name="Lawrence D.P."/>
            <person name="Travadon R."/>
            <person name="Rolshausen P.E."/>
            <person name="Baumgartner K."/>
        </authorList>
    </citation>
    <scope>NUCLEOTIDE SEQUENCE [LARGE SCALE GENOMIC DNA]</scope>
    <source>
        <strain evidence="4">DS831</strain>
    </source>
</reference>
<evidence type="ECO:0000313" key="5">
    <source>
        <dbReference type="Proteomes" id="UP000034182"/>
    </source>
</evidence>
<dbReference type="PROSITE" id="PS51910">
    <property type="entry name" value="GH18_2"/>
    <property type="match status" value="1"/>
</dbReference>
<dbReference type="SUPFAM" id="SSF51445">
    <property type="entry name" value="(Trans)glycosidases"/>
    <property type="match status" value="1"/>
</dbReference>
<reference evidence="4 5" key="1">
    <citation type="submission" date="2015-03" db="EMBL/GenBank/DDBJ databases">
        <authorList>
            <person name="Morales-Cruz A."/>
            <person name="Amrine K.C."/>
            <person name="Cantu D."/>
        </authorList>
    </citation>
    <scope>NUCLEOTIDE SEQUENCE [LARGE SCALE GENOMIC DNA]</scope>
    <source>
        <strain evidence="4">DS831</strain>
    </source>
</reference>
<accession>A0A0G2ERA8</accession>
<dbReference type="Gene3D" id="2.120.10.80">
    <property type="entry name" value="Kelch-type beta propeller"/>
    <property type="match status" value="2"/>
</dbReference>
<dbReference type="GO" id="GO:0019760">
    <property type="term" value="P:glucosinolate metabolic process"/>
    <property type="evidence" value="ECO:0007669"/>
    <property type="project" value="UniProtKB-ARBA"/>
</dbReference>
<evidence type="ECO:0000256" key="2">
    <source>
        <dbReference type="ARBA" id="ARBA00023004"/>
    </source>
</evidence>
<dbReference type="InterPro" id="IPR017853">
    <property type="entry name" value="GH"/>
</dbReference>
<keyword evidence="1" id="KW-0677">Repeat</keyword>
<proteinExistence type="predicted"/>
<gene>
    <name evidence="4" type="ORF">UCDDS831_g02309</name>
</gene>
<feature type="domain" description="GH18" evidence="3">
    <location>
        <begin position="377"/>
        <end position="532"/>
    </location>
</feature>
<comment type="caution">
    <text evidence="4">The sequence shown here is derived from an EMBL/GenBank/DDBJ whole genome shotgun (WGS) entry which is preliminary data.</text>
</comment>